<dbReference type="PRINTS" id="PR00080">
    <property type="entry name" value="SDRFAMILY"/>
</dbReference>
<dbReference type="EC" id="1.1.1.141" evidence="3"/>
<gene>
    <name evidence="23" type="primary">ORF168999</name>
</gene>
<evidence type="ECO:0000256" key="5">
    <source>
        <dbReference type="ARBA" id="ARBA00040276"/>
    </source>
</evidence>
<evidence type="ECO:0000256" key="3">
    <source>
        <dbReference type="ARBA" id="ARBA00038968"/>
    </source>
</evidence>
<dbReference type="GO" id="GO:0047034">
    <property type="term" value="F:15-hydroxyicosatetraenoate dehydrogenase activity"/>
    <property type="evidence" value="ECO:0007669"/>
    <property type="project" value="UniProtKB-EC"/>
</dbReference>
<evidence type="ECO:0000256" key="1">
    <source>
        <dbReference type="ARBA" id="ARBA00006484"/>
    </source>
</evidence>
<evidence type="ECO:0000256" key="13">
    <source>
        <dbReference type="ARBA" id="ARBA00048144"/>
    </source>
</evidence>
<evidence type="ECO:0000256" key="22">
    <source>
        <dbReference type="RuleBase" id="RU000363"/>
    </source>
</evidence>
<evidence type="ECO:0000256" key="9">
    <source>
        <dbReference type="ARBA" id="ARBA00047325"/>
    </source>
</evidence>
<organism evidence="23">
    <name type="scientific">Arion vulgaris</name>
    <dbReference type="NCBI Taxonomy" id="1028688"/>
    <lineage>
        <taxon>Eukaryota</taxon>
        <taxon>Metazoa</taxon>
        <taxon>Spiralia</taxon>
        <taxon>Lophotrochozoa</taxon>
        <taxon>Mollusca</taxon>
        <taxon>Gastropoda</taxon>
        <taxon>Heterobranchia</taxon>
        <taxon>Euthyneura</taxon>
        <taxon>Panpulmonata</taxon>
        <taxon>Eupulmonata</taxon>
        <taxon>Stylommatophora</taxon>
        <taxon>Helicina</taxon>
        <taxon>Arionoidea</taxon>
        <taxon>Arionidae</taxon>
        <taxon>Arion</taxon>
    </lineage>
</organism>
<evidence type="ECO:0000256" key="2">
    <source>
        <dbReference type="ARBA" id="ARBA00023002"/>
    </source>
</evidence>
<evidence type="ECO:0000256" key="12">
    <source>
        <dbReference type="ARBA" id="ARBA00048140"/>
    </source>
</evidence>
<evidence type="ECO:0000256" key="11">
    <source>
        <dbReference type="ARBA" id="ARBA00048008"/>
    </source>
</evidence>
<comment type="catalytic activity">
    <reaction evidence="15">
        <text>resolvin D2 + NAD(+) = 7-oxoresolvin D2 + NADH + H(+)</text>
        <dbReference type="Rhea" id="RHEA:53584"/>
        <dbReference type="ChEBI" id="CHEBI:15378"/>
        <dbReference type="ChEBI" id="CHEBI:57540"/>
        <dbReference type="ChEBI" id="CHEBI:57945"/>
        <dbReference type="ChEBI" id="CHEBI:133367"/>
        <dbReference type="ChEBI" id="CHEBI:137497"/>
    </reaction>
    <physiologicalReaction direction="left-to-right" evidence="15">
        <dbReference type="Rhea" id="RHEA:53585"/>
    </physiologicalReaction>
</comment>
<evidence type="ECO:0000256" key="14">
    <source>
        <dbReference type="ARBA" id="ARBA00048170"/>
    </source>
</evidence>
<comment type="catalytic activity">
    <reaction evidence="17">
        <text>prostaglandin A1 + NAD(+) = 15-oxo-prostaglandin A1 + NADH + H(+)</text>
        <dbReference type="Rhea" id="RHEA:41263"/>
        <dbReference type="ChEBI" id="CHEBI:15378"/>
        <dbReference type="ChEBI" id="CHEBI:57398"/>
        <dbReference type="ChEBI" id="CHEBI:57540"/>
        <dbReference type="ChEBI" id="CHEBI:57945"/>
        <dbReference type="ChEBI" id="CHEBI:85072"/>
    </reaction>
    <physiologicalReaction direction="left-to-right" evidence="17">
        <dbReference type="Rhea" id="RHEA:41264"/>
    </physiologicalReaction>
</comment>
<dbReference type="InterPro" id="IPR002347">
    <property type="entry name" value="SDR_fam"/>
</dbReference>
<evidence type="ECO:0000256" key="21">
    <source>
        <dbReference type="ARBA" id="ARBA00049188"/>
    </source>
</evidence>
<dbReference type="PANTHER" id="PTHR44229">
    <property type="entry name" value="15-HYDROXYPROSTAGLANDIN DEHYDROGENASE [NAD(+)]"/>
    <property type="match status" value="1"/>
</dbReference>
<evidence type="ECO:0000256" key="16">
    <source>
        <dbReference type="ARBA" id="ARBA00048535"/>
    </source>
</evidence>
<protein>
    <recommendedName>
        <fullName evidence="5">15-hydroxyprostaglandin dehydrogenase [NAD(+)]</fullName>
        <ecNumber evidence="3">1.1.1.141</ecNumber>
        <ecNumber evidence="4">1.1.1.232</ecNumber>
    </recommendedName>
    <alternativeName>
        <fullName evidence="7">Eicosanoid/docosanoid dehydrogenase [NAD(+)]</fullName>
    </alternativeName>
    <alternativeName>
        <fullName evidence="6">Prostaglandin dehydrogenase 1</fullName>
    </alternativeName>
</protein>
<dbReference type="Pfam" id="PF00106">
    <property type="entry name" value="adh_short"/>
    <property type="match status" value="1"/>
</dbReference>
<comment type="catalytic activity">
    <reaction evidence="10">
        <text>resolvin D1 + NAD(+) = 8-oxoresolvin D1 + NADH + H(+)</text>
        <dbReference type="Rhea" id="RHEA:50124"/>
        <dbReference type="ChEBI" id="CHEBI:15378"/>
        <dbReference type="ChEBI" id="CHEBI:57540"/>
        <dbReference type="ChEBI" id="CHEBI:57945"/>
        <dbReference type="ChEBI" id="CHEBI:132079"/>
        <dbReference type="ChEBI" id="CHEBI:132080"/>
    </reaction>
    <physiologicalReaction direction="left-to-right" evidence="10">
        <dbReference type="Rhea" id="RHEA:50125"/>
    </physiologicalReaction>
</comment>
<evidence type="ECO:0000256" key="15">
    <source>
        <dbReference type="ARBA" id="ARBA00048393"/>
    </source>
</evidence>
<evidence type="ECO:0000256" key="20">
    <source>
        <dbReference type="ARBA" id="ARBA00049151"/>
    </source>
</evidence>
<dbReference type="SUPFAM" id="SSF51735">
    <property type="entry name" value="NAD(P)-binding Rossmann-fold domains"/>
    <property type="match status" value="1"/>
</dbReference>
<evidence type="ECO:0000313" key="23">
    <source>
        <dbReference type="EMBL" id="CEK89103.1"/>
    </source>
</evidence>
<dbReference type="PRINTS" id="PR00081">
    <property type="entry name" value="GDHRDH"/>
</dbReference>
<sequence>MDLSGKVIFITGAAQGLGKAYAEAVLEQGAKVFFGDLNSTLGAATLKEFQERFTEKNVRFTTFDVTNHQQFTDAFNLAVSIFGNVDVLVNNAGILSESNWELMVSVNLSAVVFGTKLATEHMRKDKGGRGGRIINISSTAGLGDYYIFPVYCGIKHAVRSFTSAISQQPNVEELGVEYGILCPDAVTTGFIQNLDDGKVVDSEEAAKIFIQHSVPKSQVVDGFIELLQLQKLNGAILQVTLNDKSYRTMENKAV</sequence>
<comment type="catalytic activity">
    <reaction evidence="11">
        <text>14-hydroxy-(4Z,7Z,10Z,12E,16Z,19Z)-docosahexaenoate + NAD(+) = 14-oxo-(4Z,7Z,10Z,12E,16Z,19Z)-docosahexaenoate + NADH + H(+)</text>
        <dbReference type="Rhea" id="RHEA:48952"/>
        <dbReference type="ChEBI" id="CHEBI:15378"/>
        <dbReference type="ChEBI" id="CHEBI:57540"/>
        <dbReference type="ChEBI" id="CHEBI:57945"/>
        <dbReference type="ChEBI" id="CHEBI:90866"/>
        <dbReference type="ChEBI" id="CHEBI:90867"/>
    </reaction>
    <physiologicalReaction direction="left-to-right" evidence="11">
        <dbReference type="Rhea" id="RHEA:48953"/>
    </physiologicalReaction>
</comment>
<dbReference type="EC" id="1.1.1.232" evidence="4"/>
<dbReference type="EMBL" id="HACG01042238">
    <property type="protein sequence ID" value="CEK89103.1"/>
    <property type="molecule type" value="Transcribed_RNA"/>
</dbReference>
<keyword evidence="2" id="KW-0560">Oxidoreductase</keyword>
<comment type="catalytic activity">
    <reaction evidence="12">
        <text>15-oxo-(5S,6R)-dihydroxy-(7E,9E,11Z)-eicosatrienoate + NADH + H(+) = (5S,6R,15S)-trihydroxy-(7E,9E,11Z)-eicosatrienoate + NAD(+)</text>
        <dbReference type="Rhea" id="RHEA:41596"/>
        <dbReference type="ChEBI" id="CHEBI:15378"/>
        <dbReference type="ChEBI" id="CHEBI:57540"/>
        <dbReference type="ChEBI" id="CHEBI:57945"/>
        <dbReference type="ChEBI" id="CHEBI:78325"/>
        <dbReference type="ChEBI" id="CHEBI:78329"/>
    </reaction>
    <physiologicalReaction direction="left-to-right" evidence="12">
        <dbReference type="Rhea" id="RHEA:41597"/>
    </physiologicalReaction>
</comment>
<comment type="catalytic activity">
    <reaction evidence="14">
        <text>resolvin D1 + NAD(+) = 17-oxoresolvin D1 + NADH + H(+)</text>
        <dbReference type="Rhea" id="RHEA:50128"/>
        <dbReference type="ChEBI" id="CHEBI:15378"/>
        <dbReference type="ChEBI" id="CHEBI:57540"/>
        <dbReference type="ChEBI" id="CHEBI:57945"/>
        <dbReference type="ChEBI" id="CHEBI:132079"/>
        <dbReference type="ChEBI" id="CHEBI:132081"/>
    </reaction>
    <physiologicalReaction direction="left-to-right" evidence="14">
        <dbReference type="Rhea" id="RHEA:50129"/>
    </physiologicalReaction>
</comment>
<evidence type="ECO:0000256" key="10">
    <source>
        <dbReference type="ARBA" id="ARBA00047672"/>
    </source>
</evidence>
<evidence type="ECO:0000256" key="19">
    <source>
        <dbReference type="ARBA" id="ARBA00048921"/>
    </source>
</evidence>
<comment type="catalytic activity">
    <reaction evidence="9">
        <text>prostaglandin E1 + NAD(+) = 15-oxoprostaglandin E1 + NADH + H(+)</text>
        <dbReference type="Rhea" id="RHEA:16477"/>
        <dbReference type="ChEBI" id="CHEBI:15378"/>
        <dbReference type="ChEBI" id="CHEBI:57397"/>
        <dbReference type="ChEBI" id="CHEBI:57401"/>
        <dbReference type="ChEBI" id="CHEBI:57540"/>
        <dbReference type="ChEBI" id="CHEBI:57945"/>
    </reaction>
    <physiologicalReaction direction="left-to-right" evidence="9">
        <dbReference type="Rhea" id="RHEA:16478"/>
    </physiologicalReaction>
</comment>
<comment type="catalytic activity">
    <reaction evidence="13">
        <text>(11R)-hydroxy-(5Z,8Z,12E,14Z)-eicosatetraenoate + NAD(+) = 11-oxo-(5Z,8Z,12E,14Z)-eicosatetraenoate + NADH + H(+)</text>
        <dbReference type="Rhea" id="RHEA:48640"/>
        <dbReference type="ChEBI" id="CHEBI:15378"/>
        <dbReference type="ChEBI" id="CHEBI:57540"/>
        <dbReference type="ChEBI" id="CHEBI:57945"/>
        <dbReference type="ChEBI" id="CHEBI:78836"/>
        <dbReference type="ChEBI" id="CHEBI:90697"/>
    </reaction>
    <physiologicalReaction direction="left-to-right" evidence="13">
        <dbReference type="Rhea" id="RHEA:48641"/>
    </physiologicalReaction>
</comment>
<evidence type="ECO:0000256" key="7">
    <source>
        <dbReference type="ARBA" id="ARBA00042026"/>
    </source>
</evidence>
<dbReference type="GO" id="GO:0016404">
    <property type="term" value="F:15-hydroxyprostaglandin dehydrogenase (NAD+) activity"/>
    <property type="evidence" value="ECO:0007669"/>
    <property type="project" value="UniProtKB-EC"/>
</dbReference>
<evidence type="ECO:0000256" key="17">
    <source>
        <dbReference type="ARBA" id="ARBA00048611"/>
    </source>
</evidence>
<comment type="catalytic activity">
    <reaction evidence="19">
        <text>resolvin D2 + NAD(+) = 16-oxoresolvin D2 + NADH + H(+)</text>
        <dbReference type="Rhea" id="RHEA:53588"/>
        <dbReference type="ChEBI" id="CHEBI:15378"/>
        <dbReference type="ChEBI" id="CHEBI:57540"/>
        <dbReference type="ChEBI" id="CHEBI:57945"/>
        <dbReference type="ChEBI" id="CHEBI:133367"/>
        <dbReference type="ChEBI" id="CHEBI:137498"/>
    </reaction>
    <physiologicalReaction direction="left-to-right" evidence="19">
        <dbReference type="Rhea" id="RHEA:53589"/>
    </physiologicalReaction>
</comment>
<name>A0A0B7B7W6_9EUPU</name>
<comment type="catalytic activity">
    <reaction evidence="21">
        <text>resolvin E1 + NAD(+) = 18-oxo-resolvin E1 + NADH + H(+)</text>
        <dbReference type="Rhea" id="RHEA:49244"/>
        <dbReference type="ChEBI" id="CHEBI:15378"/>
        <dbReference type="ChEBI" id="CHEBI:57540"/>
        <dbReference type="ChEBI" id="CHEBI:57945"/>
        <dbReference type="ChEBI" id="CHEBI:91000"/>
        <dbReference type="ChEBI" id="CHEBI:91001"/>
    </reaction>
    <physiologicalReaction direction="left-to-right" evidence="21">
        <dbReference type="Rhea" id="RHEA:49245"/>
    </physiologicalReaction>
</comment>
<dbReference type="PANTHER" id="PTHR44229:SF4">
    <property type="entry name" value="15-HYDROXYPROSTAGLANDIN DEHYDROGENASE [NAD(+)]"/>
    <property type="match status" value="1"/>
</dbReference>
<accession>A0A0B7B7W6</accession>
<evidence type="ECO:0000256" key="4">
    <source>
        <dbReference type="ARBA" id="ARBA00039060"/>
    </source>
</evidence>
<evidence type="ECO:0000256" key="6">
    <source>
        <dbReference type="ARBA" id="ARBA00041812"/>
    </source>
</evidence>
<comment type="function">
    <text evidence="8">Catalyzes the NAD-dependent dehydrogenation (oxidation) of a broad array of hydroxylated polyunsaturated fatty acids (mainly eicosanoids and docosanoids, including prostaglandins, lipoxins and resolvins), yielding their corresponding keto (oxo) metabolites. Decreases the levels of the pro-proliferative prostaglandins such as prostaglandin E2 (whose activity is increased in cancer because of an increase in the expression of cyclooxygenase 2) and generates oxo-fatty acid products that can profoundly influence cell function by abrogating pro-inflammatory cytokine expression. Converts resolvins E1, D1 and D2 to their oxo products, which represents a mode of resolvin inactivation. Resolvin E1 plays important roles during the resolution phase of acute inflammation, while resolvins D1 and D2 have a unique role in obesity-induced adipose inflammation.</text>
</comment>
<dbReference type="GO" id="GO:0005737">
    <property type="term" value="C:cytoplasm"/>
    <property type="evidence" value="ECO:0007669"/>
    <property type="project" value="TreeGrafter"/>
</dbReference>
<dbReference type="AlphaFoldDB" id="A0A0B7B7W6"/>
<dbReference type="InterPro" id="IPR036291">
    <property type="entry name" value="NAD(P)-bd_dom_sf"/>
</dbReference>
<evidence type="ECO:0000256" key="8">
    <source>
        <dbReference type="ARBA" id="ARBA00045705"/>
    </source>
</evidence>
<comment type="catalytic activity">
    <reaction evidence="16">
        <text>lipoxin A4 + NAD(+) = 15-oxo-(5S,6R)-dihydroxy-(7E,9E,11Z,13E)-eicosatetraenoate + NADH + H(+)</text>
        <dbReference type="Rhea" id="RHEA:41572"/>
        <dbReference type="ChEBI" id="CHEBI:15378"/>
        <dbReference type="ChEBI" id="CHEBI:57540"/>
        <dbReference type="ChEBI" id="CHEBI:57945"/>
        <dbReference type="ChEBI" id="CHEBI:67026"/>
        <dbReference type="ChEBI" id="CHEBI:78311"/>
    </reaction>
    <physiologicalReaction direction="left-to-right" evidence="16">
        <dbReference type="Rhea" id="RHEA:41573"/>
    </physiologicalReaction>
</comment>
<dbReference type="Gene3D" id="3.40.50.720">
    <property type="entry name" value="NAD(P)-binding Rossmann-like Domain"/>
    <property type="match status" value="1"/>
</dbReference>
<evidence type="ECO:0000256" key="18">
    <source>
        <dbReference type="ARBA" id="ARBA00048739"/>
    </source>
</evidence>
<reference evidence="23" key="1">
    <citation type="submission" date="2014-12" db="EMBL/GenBank/DDBJ databases">
        <title>Insight into the proteome of Arion vulgaris.</title>
        <authorList>
            <person name="Aradska J."/>
            <person name="Bulat T."/>
            <person name="Smidak R."/>
            <person name="Sarate P."/>
            <person name="Gangsoo J."/>
            <person name="Sialana F."/>
            <person name="Bilban M."/>
            <person name="Lubec G."/>
        </authorList>
    </citation>
    <scope>NUCLEOTIDE SEQUENCE</scope>
    <source>
        <tissue evidence="23">Skin</tissue>
    </source>
</reference>
<comment type="similarity">
    <text evidence="1 22">Belongs to the short-chain dehydrogenases/reductases (SDR) family.</text>
</comment>
<comment type="catalytic activity">
    <reaction evidence="18">
        <text>prostaglandin E2 + NAD(+) = 15-oxoprostaglandin E2 + NADH + H(+)</text>
        <dbReference type="Rhea" id="RHEA:11876"/>
        <dbReference type="ChEBI" id="CHEBI:15378"/>
        <dbReference type="ChEBI" id="CHEBI:57400"/>
        <dbReference type="ChEBI" id="CHEBI:57540"/>
        <dbReference type="ChEBI" id="CHEBI:57945"/>
        <dbReference type="ChEBI" id="CHEBI:606564"/>
        <dbReference type="EC" id="1.1.1.141"/>
    </reaction>
    <physiologicalReaction direction="left-to-right" evidence="18">
        <dbReference type="Rhea" id="RHEA:11877"/>
    </physiologicalReaction>
</comment>
<comment type="catalytic activity">
    <reaction evidence="20">
        <text>(15S)-hydroxy-(5Z,8Z,11Z,13E)-eicosatetraenoate + NAD(+) = 15-oxo-(5Z,8Z,11Z,13E)-eicosatetraenoate + NADH + H(+)</text>
        <dbReference type="Rhea" id="RHEA:23260"/>
        <dbReference type="ChEBI" id="CHEBI:15378"/>
        <dbReference type="ChEBI" id="CHEBI:57409"/>
        <dbReference type="ChEBI" id="CHEBI:57410"/>
        <dbReference type="ChEBI" id="CHEBI:57540"/>
        <dbReference type="ChEBI" id="CHEBI:57945"/>
        <dbReference type="EC" id="1.1.1.232"/>
    </reaction>
    <physiologicalReaction direction="left-to-right" evidence="20">
        <dbReference type="Rhea" id="RHEA:23261"/>
    </physiologicalReaction>
</comment>
<proteinExistence type="inferred from homology"/>